<dbReference type="AlphaFoldDB" id="K2QGZ8"/>
<dbReference type="STRING" id="1126212.K2QGZ8"/>
<feature type="domain" description="RNase H type-1" evidence="8">
    <location>
        <begin position="104"/>
        <end position="266"/>
    </location>
</feature>
<dbReference type="InterPro" id="IPR012337">
    <property type="entry name" value="RNaseH-like_sf"/>
</dbReference>
<evidence type="ECO:0000256" key="2">
    <source>
        <dbReference type="ARBA" id="ARBA00005300"/>
    </source>
</evidence>
<comment type="similarity">
    <text evidence="2">Belongs to the RNase H family.</text>
</comment>
<accession>K2QGZ8</accession>
<reference evidence="9 10" key="1">
    <citation type="journal article" date="2012" name="BMC Genomics">
        <title>Tools to kill: Genome of one of the most destructive plant pathogenic fungi Macrophomina phaseolina.</title>
        <authorList>
            <person name="Islam M.S."/>
            <person name="Haque M.S."/>
            <person name="Islam M.M."/>
            <person name="Emdad E.M."/>
            <person name="Halim A."/>
            <person name="Hossen Q.M.M."/>
            <person name="Hossain M.Z."/>
            <person name="Ahmed B."/>
            <person name="Rahim S."/>
            <person name="Rahman M.S."/>
            <person name="Alam M.M."/>
            <person name="Hou S."/>
            <person name="Wan X."/>
            <person name="Saito J.A."/>
            <person name="Alam M."/>
        </authorList>
    </citation>
    <scope>NUCLEOTIDE SEQUENCE [LARGE SCALE GENOMIC DNA]</scope>
    <source>
        <strain evidence="9 10">MS6</strain>
    </source>
</reference>
<dbReference type="PANTHER" id="PTHR10642">
    <property type="entry name" value="RIBONUCLEASE H1"/>
    <property type="match status" value="1"/>
</dbReference>
<comment type="caution">
    <text evidence="9">The sequence shown here is derived from an EMBL/GenBank/DDBJ whole genome shotgun (WGS) entry which is preliminary data.</text>
</comment>
<evidence type="ECO:0000256" key="6">
    <source>
        <dbReference type="ARBA" id="ARBA00022759"/>
    </source>
</evidence>
<dbReference type="GO" id="GO:0046872">
    <property type="term" value="F:metal ion binding"/>
    <property type="evidence" value="ECO:0007669"/>
    <property type="project" value="UniProtKB-KW"/>
</dbReference>
<evidence type="ECO:0000256" key="7">
    <source>
        <dbReference type="ARBA" id="ARBA00022801"/>
    </source>
</evidence>
<name>K2QGZ8_MACPH</name>
<evidence type="ECO:0000313" key="10">
    <source>
        <dbReference type="Proteomes" id="UP000007129"/>
    </source>
</evidence>
<dbReference type="InParanoid" id="K2QGZ8"/>
<keyword evidence="6" id="KW-0255">Endonuclease</keyword>
<dbReference type="Pfam" id="PF00075">
    <property type="entry name" value="RNase_H"/>
    <property type="match status" value="1"/>
</dbReference>
<dbReference type="eggNOG" id="KOG3752">
    <property type="taxonomic scope" value="Eukaryota"/>
</dbReference>
<evidence type="ECO:0000256" key="4">
    <source>
        <dbReference type="ARBA" id="ARBA00022722"/>
    </source>
</evidence>
<gene>
    <name evidence="9" type="ORF">MPH_14002</name>
</gene>
<dbReference type="InterPro" id="IPR002156">
    <property type="entry name" value="RNaseH_domain"/>
</dbReference>
<evidence type="ECO:0000256" key="1">
    <source>
        <dbReference type="ARBA" id="ARBA00000077"/>
    </source>
</evidence>
<dbReference type="GO" id="GO:0043137">
    <property type="term" value="P:DNA replication, removal of RNA primer"/>
    <property type="evidence" value="ECO:0007669"/>
    <property type="project" value="TreeGrafter"/>
</dbReference>
<dbReference type="GO" id="GO:0003676">
    <property type="term" value="F:nucleic acid binding"/>
    <property type="evidence" value="ECO:0007669"/>
    <property type="project" value="InterPro"/>
</dbReference>
<dbReference type="EC" id="3.1.26.4" evidence="3"/>
<dbReference type="Proteomes" id="UP000007129">
    <property type="component" value="Unassembled WGS sequence"/>
</dbReference>
<evidence type="ECO:0000256" key="3">
    <source>
        <dbReference type="ARBA" id="ARBA00012180"/>
    </source>
</evidence>
<dbReference type="Gene3D" id="3.30.420.10">
    <property type="entry name" value="Ribonuclease H-like superfamily/Ribonuclease H"/>
    <property type="match status" value="1"/>
</dbReference>
<dbReference type="OrthoDB" id="245563at2759"/>
<keyword evidence="4" id="KW-0540">Nuclease</keyword>
<dbReference type="GO" id="GO:0004523">
    <property type="term" value="F:RNA-DNA hybrid ribonuclease activity"/>
    <property type="evidence" value="ECO:0007669"/>
    <property type="project" value="UniProtKB-EC"/>
</dbReference>
<evidence type="ECO:0000256" key="5">
    <source>
        <dbReference type="ARBA" id="ARBA00022723"/>
    </source>
</evidence>
<evidence type="ECO:0000313" key="9">
    <source>
        <dbReference type="EMBL" id="EKG09021.1"/>
    </source>
</evidence>
<sequence>MATTHDVDSEPDNTSHGNVDVVLGVQALRDIWGLTSNPASIARATNATGAGAKGVWTATVFAPPAALATCSPDDIFTPELNDPPAGIRAYRFVLCRRYLPMFGNLKTMAIFIDGACSDNGALDVDGRIPRGGFAFIFKPGDTGVISGALEQRGPDGTECPHTSNRAELRAAIAALKFRSWYGEDWERIVLITDSEYIGTHATTRLRKWAERGWITSSGQPVKNQDLWKALSDQIGEMARHGCEVCFWTVPRRWNTLADAAAKAAVNKPQQREYVDIKGMLV</sequence>
<dbReference type="InterPro" id="IPR036397">
    <property type="entry name" value="RNaseH_sf"/>
</dbReference>
<dbReference type="InterPro" id="IPR050092">
    <property type="entry name" value="RNase_H"/>
</dbReference>
<protein>
    <recommendedName>
        <fullName evidence="3">ribonuclease H</fullName>
        <ecNumber evidence="3">3.1.26.4</ecNumber>
    </recommendedName>
</protein>
<dbReference type="PROSITE" id="PS50879">
    <property type="entry name" value="RNASE_H_1"/>
    <property type="match status" value="1"/>
</dbReference>
<evidence type="ECO:0000259" key="8">
    <source>
        <dbReference type="PROSITE" id="PS50879"/>
    </source>
</evidence>
<dbReference type="PANTHER" id="PTHR10642:SF26">
    <property type="entry name" value="RIBONUCLEASE H1"/>
    <property type="match status" value="1"/>
</dbReference>
<proteinExistence type="inferred from homology"/>
<dbReference type="EMBL" id="AHHD01000810">
    <property type="protein sequence ID" value="EKG09021.1"/>
    <property type="molecule type" value="Genomic_DNA"/>
</dbReference>
<dbReference type="VEuPathDB" id="FungiDB:MPH_14002"/>
<keyword evidence="5" id="KW-0479">Metal-binding</keyword>
<keyword evidence="7" id="KW-0378">Hydrolase</keyword>
<dbReference type="HOGENOM" id="CLU_030894_4_1_1"/>
<dbReference type="CDD" id="cd13934">
    <property type="entry name" value="RNase_H_Dikarya_like"/>
    <property type="match status" value="1"/>
</dbReference>
<comment type="catalytic activity">
    <reaction evidence="1">
        <text>Endonucleolytic cleavage to 5'-phosphomonoester.</text>
        <dbReference type="EC" id="3.1.26.4"/>
    </reaction>
</comment>
<organism evidence="9 10">
    <name type="scientific">Macrophomina phaseolina (strain MS6)</name>
    <name type="common">Charcoal rot fungus</name>
    <dbReference type="NCBI Taxonomy" id="1126212"/>
    <lineage>
        <taxon>Eukaryota</taxon>
        <taxon>Fungi</taxon>
        <taxon>Dikarya</taxon>
        <taxon>Ascomycota</taxon>
        <taxon>Pezizomycotina</taxon>
        <taxon>Dothideomycetes</taxon>
        <taxon>Dothideomycetes incertae sedis</taxon>
        <taxon>Botryosphaeriales</taxon>
        <taxon>Botryosphaeriaceae</taxon>
        <taxon>Macrophomina</taxon>
    </lineage>
</organism>
<dbReference type="SUPFAM" id="SSF53098">
    <property type="entry name" value="Ribonuclease H-like"/>
    <property type="match status" value="1"/>
</dbReference>